<evidence type="ECO:0000256" key="4">
    <source>
        <dbReference type="ARBA" id="ARBA00022679"/>
    </source>
</evidence>
<dbReference type="GO" id="GO:0016757">
    <property type="term" value="F:glycosyltransferase activity"/>
    <property type="evidence" value="ECO:0007669"/>
    <property type="project" value="UniProtKB-UniRule"/>
</dbReference>
<evidence type="ECO:0000313" key="11">
    <source>
        <dbReference type="Proteomes" id="UP000070412"/>
    </source>
</evidence>
<evidence type="ECO:0000256" key="5">
    <source>
        <dbReference type="ARBA" id="ARBA00022692"/>
    </source>
</evidence>
<proteinExistence type="inferred from homology"/>
<organism evidence="9">
    <name type="scientific">Sarcoptes scabiei</name>
    <name type="common">Itch mite</name>
    <name type="synonym">Acarus scabiei</name>
    <dbReference type="NCBI Taxonomy" id="52283"/>
    <lineage>
        <taxon>Eukaryota</taxon>
        <taxon>Metazoa</taxon>
        <taxon>Ecdysozoa</taxon>
        <taxon>Arthropoda</taxon>
        <taxon>Chelicerata</taxon>
        <taxon>Arachnida</taxon>
        <taxon>Acari</taxon>
        <taxon>Acariformes</taxon>
        <taxon>Sarcoptiformes</taxon>
        <taxon>Astigmata</taxon>
        <taxon>Psoroptidia</taxon>
        <taxon>Sarcoptoidea</taxon>
        <taxon>Sarcoptidae</taxon>
        <taxon>Sarcoptinae</taxon>
        <taxon>Sarcoptes</taxon>
    </lineage>
</organism>
<keyword evidence="5" id="KW-0812">Transmembrane</keyword>
<evidence type="ECO:0000256" key="1">
    <source>
        <dbReference type="ARBA" id="ARBA00004167"/>
    </source>
</evidence>
<dbReference type="AlphaFoldDB" id="A0A834VJH5"/>
<dbReference type="PANTHER" id="PTHR21461:SF87">
    <property type="entry name" value="GH12965P"/>
    <property type="match status" value="1"/>
</dbReference>
<evidence type="ECO:0000256" key="2">
    <source>
        <dbReference type="ARBA" id="ARBA00007647"/>
    </source>
</evidence>
<reference evidence="11" key="1">
    <citation type="journal article" date="2020" name="PLoS Negl. Trop. Dis.">
        <title>High-quality nuclear genome for Sarcoptes scabiei-A critical resource for a neglected parasite.</title>
        <authorList>
            <person name="Korhonen P.K."/>
            <person name="Gasser R.B."/>
            <person name="Ma G."/>
            <person name="Wang T."/>
            <person name="Stroehlein A.J."/>
            <person name="Young N.D."/>
            <person name="Ang C.S."/>
            <person name="Fernando D.D."/>
            <person name="Lu H.C."/>
            <person name="Taylor S."/>
            <person name="Reynolds S.L."/>
            <person name="Mofiz E."/>
            <person name="Najaraj S.H."/>
            <person name="Gowda H."/>
            <person name="Madugundu A."/>
            <person name="Renuse S."/>
            <person name="Holt D."/>
            <person name="Pandey A."/>
            <person name="Papenfuss A.T."/>
            <person name="Fischer K."/>
        </authorList>
    </citation>
    <scope>NUCLEOTIDE SEQUENCE [LARGE SCALE GENOMIC DNA]</scope>
</reference>
<dbReference type="OrthoDB" id="6418940at2759"/>
<keyword evidence="11" id="KW-1185">Reference proteome</keyword>
<dbReference type="Proteomes" id="UP000070412">
    <property type="component" value="Unassembled WGS sequence"/>
</dbReference>
<dbReference type="EC" id="2.4.1.-" evidence="8"/>
<dbReference type="GO" id="GO:0016020">
    <property type="term" value="C:membrane"/>
    <property type="evidence" value="ECO:0007669"/>
    <property type="project" value="UniProtKB-SubCell"/>
</dbReference>
<keyword evidence="6" id="KW-1133">Transmembrane helix</keyword>
<evidence type="ECO:0000256" key="6">
    <source>
        <dbReference type="ARBA" id="ARBA00022989"/>
    </source>
</evidence>
<dbReference type="EMBL" id="WVUK01000002">
    <property type="protein sequence ID" value="KAF7496663.1"/>
    <property type="molecule type" value="Genomic_DNA"/>
</dbReference>
<dbReference type="EnsemblMetazoa" id="SSS_8913s_mrna">
    <property type="protein sequence ID" value="KAF7496663.1"/>
    <property type="gene ID" value="SSS_8913"/>
</dbReference>
<protein>
    <recommendedName>
        <fullName evidence="8">Glycosyltransferase family 92 protein</fullName>
        <ecNumber evidence="8">2.4.1.-</ecNumber>
    </recommendedName>
</protein>
<reference evidence="10" key="3">
    <citation type="submission" date="2022-06" db="UniProtKB">
        <authorList>
            <consortium name="EnsemblMetazoa"/>
        </authorList>
    </citation>
    <scope>IDENTIFICATION</scope>
</reference>
<evidence type="ECO:0000313" key="9">
    <source>
        <dbReference type="EMBL" id="KAF7496663.1"/>
    </source>
</evidence>
<dbReference type="GO" id="GO:0005737">
    <property type="term" value="C:cytoplasm"/>
    <property type="evidence" value="ECO:0007669"/>
    <property type="project" value="TreeGrafter"/>
</dbReference>
<sequence length="510" mass="59565">MQNSRTLLDCDQIFKHNIARYRDVCFDSPNISASSFESSNASDAEFLGPTYVRLPYFSDNSISINNISERIFLYQSYGRLMDVINLTRSFDQITNRSVEKIDSLKRYSIKIIALIEREFYCPEDHSFQFFETNQITPNLYCIFDASALRASVIIDCSSEHHNYRFTAAILSCEYTNFNVFQKVRLESISVDGGNVSSIESSQWLRIHYSDSQVEKSQSPFSVICVRPLFGNINVANVLEFIYFYKTNGFRRIIFYHYETSQISENQSYLNAGKFLKILESILGVELRRFKLNEELYLNVHAGGQLATINDCLYRFPHSVQLHIDIDEFLFVQSDSNQSLMNSIDRWLKSATSYVALYIQSVMHCHEFNYAHSNYYEFVQMRKFIADCHLNAFERLKFKNKMLEYFNQTDQRYESLLLVPGSKFCQKTVWTHLIRSKVILLRPLFVKQMGIHQVYQYETSSATKLITEDSDYVGDRIWHRIAPENLLRLSQLISSTINNWVLKILSLGISK</sequence>
<evidence type="ECO:0000256" key="7">
    <source>
        <dbReference type="ARBA" id="ARBA00023136"/>
    </source>
</evidence>
<evidence type="ECO:0000256" key="3">
    <source>
        <dbReference type="ARBA" id="ARBA00022676"/>
    </source>
</evidence>
<evidence type="ECO:0000313" key="10">
    <source>
        <dbReference type="EnsemblMetazoa" id="KAF7496663.1"/>
    </source>
</evidence>
<dbReference type="PANTHER" id="PTHR21461">
    <property type="entry name" value="GLYCOSYLTRANSFERASE FAMILY 92 PROTEIN"/>
    <property type="match status" value="1"/>
</dbReference>
<name>A0A834VJH5_SARSC</name>
<evidence type="ECO:0000256" key="8">
    <source>
        <dbReference type="RuleBase" id="RU366017"/>
    </source>
</evidence>
<comment type="similarity">
    <text evidence="2 8">Belongs to the glycosyltransferase 92 family.</text>
</comment>
<keyword evidence="3 8" id="KW-0328">Glycosyltransferase</keyword>
<gene>
    <name evidence="9" type="ORF">SSS_8913</name>
</gene>
<accession>A0A834VJH5</accession>
<reference evidence="9" key="2">
    <citation type="submission" date="2020-01" db="EMBL/GenBank/DDBJ databases">
        <authorList>
            <person name="Korhonen P.K.K."/>
            <person name="Guangxu M.G."/>
            <person name="Wang T.W."/>
            <person name="Stroehlein A.J.S."/>
            <person name="Young N.D."/>
            <person name="Ang C.-S.A."/>
            <person name="Fernando D.W.F."/>
            <person name="Lu H.L."/>
            <person name="Taylor S.T."/>
            <person name="Ehtesham M.E.M."/>
            <person name="Najaraj S.H.N."/>
            <person name="Harsha G.H.G."/>
            <person name="Madugundu A.M."/>
            <person name="Renuse S.R."/>
            <person name="Holt D.H."/>
            <person name="Pandey A.P."/>
            <person name="Papenfuss A.P."/>
            <person name="Gasser R.B.G."/>
            <person name="Fischer K.F."/>
        </authorList>
    </citation>
    <scope>NUCLEOTIDE SEQUENCE</scope>
    <source>
        <strain evidence="9">SSS_KF_BRIS2020</strain>
    </source>
</reference>
<dbReference type="InterPro" id="IPR008166">
    <property type="entry name" value="Glyco_transf_92"/>
</dbReference>
<keyword evidence="4 8" id="KW-0808">Transferase</keyword>
<dbReference type="Pfam" id="PF01697">
    <property type="entry name" value="Glyco_transf_92"/>
    <property type="match status" value="1"/>
</dbReference>
<comment type="subcellular location">
    <subcellularLocation>
        <location evidence="1">Membrane</location>
        <topology evidence="1">Single-pass membrane protein</topology>
    </subcellularLocation>
</comment>
<keyword evidence="7" id="KW-0472">Membrane</keyword>